<organism evidence="5 6">
    <name type="scientific">Amylocarpus encephaloides</name>
    <dbReference type="NCBI Taxonomy" id="45428"/>
    <lineage>
        <taxon>Eukaryota</taxon>
        <taxon>Fungi</taxon>
        <taxon>Dikarya</taxon>
        <taxon>Ascomycota</taxon>
        <taxon>Pezizomycotina</taxon>
        <taxon>Leotiomycetes</taxon>
        <taxon>Helotiales</taxon>
        <taxon>Helotiales incertae sedis</taxon>
        <taxon>Amylocarpus</taxon>
    </lineage>
</organism>
<dbReference type="Proteomes" id="UP000824998">
    <property type="component" value="Unassembled WGS sequence"/>
</dbReference>
<keyword evidence="6" id="KW-1185">Reference proteome</keyword>
<dbReference type="OrthoDB" id="2526284at2759"/>
<dbReference type="Pfam" id="PF13704">
    <property type="entry name" value="Glyco_tranf_2_4"/>
    <property type="match status" value="1"/>
</dbReference>
<evidence type="ECO:0000256" key="2">
    <source>
        <dbReference type="ARBA" id="ARBA00022692"/>
    </source>
</evidence>
<evidence type="ECO:0000313" key="5">
    <source>
        <dbReference type="EMBL" id="KAG9237058.1"/>
    </source>
</evidence>
<proteinExistence type="predicted"/>
<reference evidence="5" key="1">
    <citation type="journal article" date="2021" name="IMA Fungus">
        <title>Genomic characterization of three marine fungi, including Emericellopsis atlantica sp. nov. with signatures of a generalist lifestyle and marine biomass degradation.</title>
        <authorList>
            <person name="Hagestad O.C."/>
            <person name="Hou L."/>
            <person name="Andersen J.H."/>
            <person name="Hansen E.H."/>
            <person name="Altermark B."/>
            <person name="Li C."/>
            <person name="Kuhnert E."/>
            <person name="Cox R.J."/>
            <person name="Crous P.W."/>
            <person name="Spatafora J.W."/>
            <person name="Lail K."/>
            <person name="Amirebrahimi M."/>
            <person name="Lipzen A."/>
            <person name="Pangilinan J."/>
            <person name="Andreopoulos W."/>
            <person name="Hayes R.D."/>
            <person name="Ng V."/>
            <person name="Grigoriev I.V."/>
            <person name="Jackson S.A."/>
            <person name="Sutton T.D.S."/>
            <person name="Dobson A.D.W."/>
            <person name="Rama T."/>
        </authorList>
    </citation>
    <scope>NUCLEOTIDE SEQUENCE</scope>
    <source>
        <strain evidence="5">TRa018bII</strain>
    </source>
</reference>
<comment type="subcellular location">
    <subcellularLocation>
        <location evidence="1">Membrane</location>
        <topology evidence="1">Single-pass membrane protein</topology>
    </subcellularLocation>
</comment>
<name>A0A9P8C7Q7_9HELO</name>
<dbReference type="GO" id="GO:0016757">
    <property type="term" value="F:glycosyltransferase activity"/>
    <property type="evidence" value="ECO:0007669"/>
    <property type="project" value="TreeGrafter"/>
</dbReference>
<comment type="caution">
    <text evidence="5">The sequence shown here is derived from an EMBL/GenBank/DDBJ whole genome shotgun (WGS) entry which is preliminary data.</text>
</comment>
<keyword evidence="3" id="KW-0472">Membrane</keyword>
<dbReference type="PANTHER" id="PTHR21461:SF69">
    <property type="entry name" value="GLYCOSYLTRANSFERASE FAMILY 92 PROTEIN"/>
    <property type="match status" value="1"/>
</dbReference>
<keyword evidence="3" id="KW-1133">Transmembrane helix</keyword>
<dbReference type="EMBL" id="MU251394">
    <property type="protein sequence ID" value="KAG9237058.1"/>
    <property type="molecule type" value="Genomic_DNA"/>
</dbReference>
<dbReference type="AlphaFoldDB" id="A0A9P8C7Q7"/>
<sequence length="321" mass="37194">MSLDEAIEEVEALEFEDEGGPDEEDVEEVGVEDEETAENEEYYEDESGVDDEEEYVAICLAIKDQYWDLPEWFIHHYYHLGIRRFYIMDDGSDPPISSRDIDYGIPKSAITFHYQERETRGNWMQLTFYQQCNNWWGSKHAWIAYIDIDEFLEVTTPNETFNGILKSFDDDELVGALGVNWQLHNSNGLLTRPESVRQSFTTCLYDSPEELHGGSDDNHHIKSIVKTAFFTSAQNPHKFGLRDGAMTVGENGDVIESQAFRSPITKDRISLHHYAVKSREEFEEKLLRSNAMTDPKDENFWNHMENLVPTVNCTEMAQYDP</sequence>
<dbReference type="GO" id="GO:0005737">
    <property type="term" value="C:cytoplasm"/>
    <property type="evidence" value="ECO:0007669"/>
    <property type="project" value="TreeGrafter"/>
</dbReference>
<evidence type="ECO:0008006" key="7">
    <source>
        <dbReference type="Google" id="ProtNLM"/>
    </source>
</evidence>
<evidence type="ECO:0000256" key="4">
    <source>
        <dbReference type="SAM" id="MobiDB-lite"/>
    </source>
</evidence>
<evidence type="ECO:0000256" key="3">
    <source>
        <dbReference type="ARBA" id="ARBA00022989"/>
    </source>
</evidence>
<feature type="region of interest" description="Disordered" evidence="4">
    <location>
        <begin position="1"/>
        <end position="48"/>
    </location>
</feature>
<accession>A0A9P8C7Q7</accession>
<evidence type="ECO:0000313" key="6">
    <source>
        <dbReference type="Proteomes" id="UP000824998"/>
    </source>
</evidence>
<dbReference type="PANTHER" id="PTHR21461">
    <property type="entry name" value="GLYCOSYLTRANSFERASE FAMILY 92 PROTEIN"/>
    <property type="match status" value="1"/>
</dbReference>
<dbReference type="GO" id="GO:0016020">
    <property type="term" value="C:membrane"/>
    <property type="evidence" value="ECO:0007669"/>
    <property type="project" value="UniProtKB-SubCell"/>
</dbReference>
<evidence type="ECO:0000256" key="1">
    <source>
        <dbReference type="ARBA" id="ARBA00004167"/>
    </source>
</evidence>
<protein>
    <recommendedName>
        <fullName evidence="7">Glycosyltransferase family 92 protein</fullName>
    </recommendedName>
</protein>
<keyword evidence="2" id="KW-0812">Transmembrane</keyword>
<gene>
    <name evidence="5" type="ORF">BJ875DRAFT_370878</name>
</gene>